<protein>
    <submittedName>
        <fullName evidence="1">Uncharacterized protein</fullName>
    </submittedName>
</protein>
<reference evidence="2" key="1">
    <citation type="journal article" date="2007" name="PLoS Genet.">
        <title>Patterns and implications of gene gain and loss in the evolution of Prochlorococcus.</title>
        <authorList>
            <person name="Kettler G.C."/>
            <person name="Martiny A.C."/>
            <person name="Huang K."/>
            <person name="Zucker J."/>
            <person name="Coleman M.L."/>
            <person name="Rodrigue S."/>
            <person name="Chen F."/>
            <person name="Lapidus A."/>
            <person name="Ferriera S."/>
            <person name="Johnson J."/>
            <person name="Steglich C."/>
            <person name="Church G.M."/>
            <person name="Richardson P."/>
            <person name="Chisholm S.W."/>
        </authorList>
    </citation>
    <scope>NUCLEOTIDE SEQUENCE [LARGE SCALE GENOMIC DNA]</scope>
    <source>
        <strain evidence="2">NATL1A</strain>
    </source>
</reference>
<dbReference type="KEGG" id="pme:NATL1_11081"/>
<evidence type="ECO:0000313" key="1">
    <source>
        <dbReference type="EMBL" id="ABM75666.1"/>
    </source>
</evidence>
<dbReference type="AlphaFoldDB" id="A2C2F6"/>
<dbReference type="eggNOG" id="ENOG50322SA">
    <property type="taxonomic scope" value="Bacteria"/>
</dbReference>
<proteinExistence type="predicted"/>
<sequence>MPFTDKQMFEAIEANADVKLCFEKISFACKELKSKTGCPNDDVDRFLEFAVGKWADSSSKF</sequence>
<dbReference type="EMBL" id="CP000553">
    <property type="protein sequence ID" value="ABM75666.1"/>
    <property type="molecule type" value="Genomic_DNA"/>
</dbReference>
<accession>A2C2F6</accession>
<organism evidence="1 2">
    <name type="scientific">Prochlorococcus marinus (strain NATL1A)</name>
    <dbReference type="NCBI Taxonomy" id="167555"/>
    <lineage>
        <taxon>Bacteria</taxon>
        <taxon>Bacillati</taxon>
        <taxon>Cyanobacteriota</taxon>
        <taxon>Cyanophyceae</taxon>
        <taxon>Synechococcales</taxon>
        <taxon>Prochlorococcaceae</taxon>
        <taxon>Prochlorococcus</taxon>
    </lineage>
</organism>
<name>A2C2F6_PROM1</name>
<dbReference type="RefSeq" id="WP_011823780.1">
    <property type="nucleotide sequence ID" value="NC_008819.1"/>
</dbReference>
<dbReference type="HOGENOM" id="CLU_198323_0_0_3"/>
<evidence type="ECO:0000313" key="2">
    <source>
        <dbReference type="Proteomes" id="UP000002592"/>
    </source>
</evidence>
<gene>
    <name evidence="1" type="ordered locus">NATL1_11081</name>
</gene>
<dbReference type="Proteomes" id="UP000002592">
    <property type="component" value="Chromosome"/>
</dbReference>